<dbReference type="Gene3D" id="2.30.30.110">
    <property type="match status" value="1"/>
</dbReference>
<evidence type="ECO:0000313" key="1">
    <source>
        <dbReference type="EMBL" id="QCI78851.1"/>
    </source>
</evidence>
<dbReference type="Pfam" id="PF02452">
    <property type="entry name" value="PemK_toxin"/>
    <property type="match status" value="1"/>
</dbReference>
<dbReference type="GO" id="GO:0003677">
    <property type="term" value="F:DNA binding"/>
    <property type="evidence" value="ECO:0007669"/>
    <property type="project" value="InterPro"/>
</dbReference>
<dbReference type="InterPro" id="IPR011067">
    <property type="entry name" value="Plasmid_toxin/cell-grow_inhib"/>
</dbReference>
<dbReference type="EMBL" id="CP039704">
    <property type="protein sequence ID" value="QCI78851.1"/>
    <property type="molecule type" value="Genomic_DNA"/>
</dbReference>
<sequence length="127" mass="14242">MQTPRPSPIFKSLVQILSRDWRFGHVALVRYPHVEQAMPQWRPALVVRSFETPVATLLWVLMITSADHRGWHGDVDIEALEIAGLRLPSIVRTAKIATIEAHAVHCIGTLAEEDRTKVAAAIDFKIS</sequence>
<dbReference type="InterPro" id="IPR003477">
    <property type="entry name" value="PemK-like"/>
</dbReference>
<protein>
    <submittedName>
        <fullName evidence="1">Type II toxin-antitoxin system PemK/MazF family toxin</fullName>
    </submittedName>
</protein>
<dbReference type="Proteomes" id="UP000298714">
    <property type="component" value="Chromosome"/>
</dbReference>
<dbReference type="SUPFAM" id="SSF50118">
    <property type="entry name" value="Cell growth inhibitor/plasmid maintenance toxic component"/>
    <property type="match status" value="1"/>
</dbReference>
<gene>
    <name evidence="1" type="ORF">E6W36_02255</name>
</gene>
<reference evidence="2" key="1">
    <citation type="submission" date="2019-04" db="EMBL/GenBank/DDBJ databases">
        <title>Complete genome sequence of Sphingomonas sp. W1-2-3.</title>
        <authorList>
            <person name="Im W.T."/>
        </authorList>
    </citation>
    <scope>NUCLEOTIDE SEQUENCE [LARGE SCALE GENOMIC DNA]</scope>
    <source>
        <strain evidence="2">W1-2-3</strain>
    </source>
</reference>
<dbReference type="AlphaFoldDB" id="A0A4D7C1F0"/>
<keyword evidence="2" id="KW-1185">Reference proteome</keyword>
<evidence type="ECO:0000313" key="2">
    <source>
        <dbReference type="Proteomes" id="UP000298714"/>
    </source>
</evidence>
<name>A0A4D7C1F0_9SPHN</name>
<organism evidence="1 2">
    <name type="scientific">Hankyongella ginsenosidimutans</name>
    <dbReference type="NCBI Taxonomy" id="1763828"/>
    <lineage>
        <taxon>Bacteria</taxon>
        <taxon>Pseudomonadati</taxon>
        <taxon>Pseudomonadota</taxon>
        <taxon>Alphaproteobacteria</taxon>
        <taxon>Sphingomonadales</taxon>
        <taxon>Sphingomonadaceae</taxon>
        <taxon>Hankyongella</taxon>
    </lineage>
</organism>
<proteinExistence type="predicted"/>
<accession>A0A4D7C1F0</accession>
<dbReference type="KEGG" id="hgn:E6W36_02255"/>